<dbReference type="SUPFAM" id="SSF49452">
    <property type="entry name" value="Starch-binding domain-like"/>
    <property type="match status" value="1"/>
</dbReference>
<dbReference type="Proteomes" id="UP000031419">
    <property type="component" value="Unassembled WGS sequence"/>
</dbReference>
<name>A0A073AYZ4_9PSEU</name>
<dbReference type="STRING" id="28042.GU90_08775"/>
<dbReference type="InterPro" id="IPR036761">
    <property type="entry name" value="TTHA0802/YceI-like_sf"/>
</dbReference>
<evidence type="ECO:0000259" key="2">
    <source>
        <dbReference type="SMART" id="SM00867"/>
    </source>
</evidence>
<protein>
    <recommendedName>
        <fullName evidence="2">Lipid/polyisoprenoid-binding YceI-like domain-containing protein</fullName>
    </recommendedName>
</protein>
<dbReference type="InterPro" id="IPR013784">
    <property type="entry name" value="Carb-bd-like_fold"/>
</dbReference>
<organism evidence="3 4">
    <name type="scientific">Saccharopolyspora rectivirgula</name>
    <dbReference type="NCBI Taxonomy" id="28042"/>
    <lineage>
        <taxon>Bacteria</taxon>
        <taxon>Bacillati</taxon>
        <taxon>Actinomycetota</taxon>
        <taxon>Actinomycetes</taxon>
        <taxon>Pseudonocardiales</taxon>
        <taxon>Pseudonocardiaceae</taxon>
        <taxon>Saccharopolyspora</taxon>
    </lineage>
</organism>
<evidence type="ECO:0000256" key="1">
    <source>
        <dbReference type="ARBA" id="ARBA00008812"/>
    </source>
</evidence>
<sequence length="272" mass="28598">MTNSAAGAVTATVCSGDGWPVPEAVLTVIDSTGTQAARVQGDASGTVVASQLEPGTYTAIITAVGFEPAARTALVQQGCAASLGTVELRRSGGADLPAPGLWKIDPVHSSIRATARHLGISSIHGRFTEFAGDVRIGAPIEDSSIAVAIQAASIDTANRMRDEHLRNEDFLNVAQYPEITFRSTRIRPRGGDRWDIEGELTLRGVTKPVLLDTKFGGVTEDPWGGVRASASATTQLRRDDFEITYNQALASGLAAIGTSLKVELDIQAVKSD</sequence>
<feature type="domain" description="Lipid/polyisoprenoid-binding YceI-like" evidence="2">
    <location>
        <begin position="101"/>
        <end position="269"/>
    </location>
</feature>
<comment type="similarity">
    <text evidence="1">Belongs to the UPF0312 family.</text>
</comment>
<dbReference type="Gene3D" id="2.60.40.1120">
    <property type="entry name" value="Carboxypeptidase-like, regulatory domain"/>
    <property type="match status" value="1"/>
</dbReference>
<accession>A0A073AYZ4</accession>
<dbReference type="SUPFAM" id="SSF101874">
    <property type="entry name" value="YceI-like"/>
    <property type="match status" value="1"/>
</dbReference>
<dbReference type="SMART" id="SM00867">
    <property type="entry name" value="YceI"/>
    <property type="match status" value="1"/>
</dbReference>
<dbReference type="EMBL" id="JNVU01000024">
    <property type="protein sequence ID" value="KEI44595.1"/>
    <property type="molecule type" value="Genomic_DNA"/>
</dbReference>
<proteinExistence type="inferred from homology"/>
<dbReference type="eggNOG" id="COG2353">
    <property type="taxonomic scope" value="Bacteria"/>
</dbReference>
<dbReference type="GO" id="GO:0030246">
    <property type="term" value="F:carbohydrate binding"/>
    <property type="evidence" value="ECO:0007669"/>
    <property type="project" value="InterPro"/>
</dbReference>
<dbReference type="InterPro" id="IPR007372">
    <property type="entry name" value="Lipid/polyisoprenoid-bd_YceI"/>
</dbReference>
<dbReference type="PANTHER" id="PTHR34406">
    <property type="entry name" value="PROTEIN YCEI"/>
    <property type="match status" value="1"/>
</dbReference>
<comment type="caution">
    <text evidence="3">The sequence shown here is derived from an EMBL/GenBank/DDBJ whole genome shotgun (WGS) entry which is preliminary data.</text>
</comment>
<keyword evidence="4" id="KW-1185">Reference proteome</keyword>
<dbReference type="Pfam" id="PF13620">
    <property type="entry name" value="CarboxypepD_reg"/>
    <property type="match status" value="1"/>
</dbReference>
<gene>
    <name evidence="3" type="ORF">GU90_08775</name>
</gene>
<reference evidence="3 4" key="1">
    <citation type="submission" date="2014-06" db="EMBL/GenBank/DDBJ databases">
        <title>Saccharopolyspora rectivirgula DSM-43113 Genome sequencing.</title>
        <authorList>
            <person name="Barrera C."/>
            <person name="Millon L."/>
            <person name="Rognon B."/>
            <person name="Zaugg C."/>
            <person name="Monod M."/>
        </authorList>
    </citation>
    <scope>NUCLEOTIDE SEQUENCE [LARGE SCALE GENOMIC DNA]</scope>
    <source>
        <strain evidence="3 4">DSM 43113</strain>
    </source>
</reference>
<evidence type="ECO:0000313" key="3">
    <source>
        <dbReference type="EMBL" id="KEI44595.1"/>
    </source>
</evidence>
<dbReference type="Pfam" id="PF04264">
    <property type="entry name" value="YceI"/>
    <property type="match status" value="1"/>
</dbReference>
<evidence type="ECO:0000313" key="4">
    <source>
        <dbReference type="Proteomes" id="UP000031419"/>
    </source>
</evidence>
<dbReference type="AlphaFoldDB" id="A0A073AYZ4"/>
<dbReference type="PANTHER" id="PTHR34406:SF1">
    <property type="entry name" value="PROTEIN YCEI"/>
    <property type="match status" value="1"/>
</dbReference>
<dbReference type="OrthoDB" id="9811006at2"/>
<dbReference type="Gene3D" id="2.40.128.110">
    <property type="entry name" value="Lipid/polyisoprenoid-binding, YceI-like"/>
    <property type="match status" value="1"/>
</dbReference>